<evidence type="ECO:0000313" key="1">
    <source>
        <dbReference type="EMBL" id="SCF12072.1"/>
    </source>
</evidence>
<evidence type="ECO:0000313" key="2">
    <source>
        <dbReference type="Proteomes" id="UP000198242"/>
    </source>
</evidence>
<gene>
    <name evidence="1" type="ORF">GA0074695_3616</name>
</gene>
<organism evidence="1 2">
    <name type="scientific">Micromonospora viridifaciens</name>
    <dbReference type="NCBI Taxonomy" id="1881"/>
    <lineage>
        <taxon>Bacteria</taxon>
        <taxon>Bacillati</taxon>
        <taxon>Actinomycetota</taxon>
        <taxon>Actinomycetes</taxon>
        <taxon>Micromonosporales</taxon>
        <taxon>Micromonosporaceae</taxon>
        <taxon>Micromonospora</taxon>
    </lineage>
</organism>
<dbReference type="EMBL" id="LT607411">
    <property type="protein sequence ID" value="SCF12072.1"/>
    <property type="molecule type" value="Genomic_DNA"/>
</dbReference>
<dbReference type="OrthoDB" id="3209904at2"/>
<reference evidence="2" key="1">
    <citation type="submission" date="2016-06" db="EMBL/GenBank/DDBJ databases">
        <authorList>
            <person name="Varghese N."/>
            <person name="Submissions Spin"/>
        </authorList>
    </citation>
    <scope>NUCLEOTIDE SEQUENCE [LARGE SCALE GENOMIC DNA]</scope>
    <source>
        <strain evidence="2">DSM 43909</strain>
    </source>
</reference>
<protein>
    <recommendedName>
        <fullName evidence="3">SMI1 / KNR4 family (SUKH-1)</fullName>
    </recommendedName>
</protein>
<accession>A0A1C4XUI4</accession>
<name>A0A1C4XUI4_MICVI</name>
<sequence>MVPPGEGLLPAAWLPIAEATDPATRRDAALGLWPGDLLAVLPRFAGALRDSLADVRVCLLDGVPALVYVFPGAYEPLITWVGHDFRSFGAEPRFWEHFPDALRVFLREVHAGFTSRGPEEFGVMRPDWMVTLADMAGMPEGIEAWDEVQEIASARLLVIGREGEQMLYCVSPDTEPGHLLEVYEGDVDPRPFPEVFDDLLALRFEVN</sequence>
<dbReference type="AlphaFoldDB" id="A0A1C4XUI4"/>
<keyword evidence="2" id="KW-1185">Reference proteome</keyword>
<evidence type="ECO:0008006" key="3">
    <source>
        <dbReference type="Google" id="ProtNLM"/>
    </source>
</evidence>
<dbReference type="Proteomes" id="UP000198242">
    <property type="component" value="Chromosome I"/>
</dbReference>
<dbReference type="RefSeq" id="WP_157744500.1">
    <property type="nucleotide sequence ID" value="NZ_LT607411.1"/>
</dbReference>
<proteinExistence type="predicted"/>